<dbReference type="Proteomes" id="UP001174050">
    <property type="component" value="Unassembled WGS sequence"/>
</dbReference>
<dbReference type="Pfam" id="PF19054">
    <property type="entry name" value="DUF5753"/>
    <property type="match status" value="1"/>
</dbReference>
<dbReference type="Gene3D" id="1.10.260.40">
    <property type="entry name" value="lambda repressor-like DNA-binding domains"/>
    <property type="match status" value="1"/>
</dbReference>
<dbReference type="SMART" id="SM00530">
    <property type="entry name" value="HTH_XRE"/>
    <property type="match status" value="1"/>
</dbReference>
<protein>
    <submittedName>
        <fullName evidence="2">Helix-turn-helix transcriptional regulator</fullName>
    </submittedName>
</protein>
<comment type="caution">
    <text evidence="2">The sequence shown here is derived from an EMBL/GenBank/DDBJ whole genome shotgun (WGS) entry which is preliminary data.</text>
</comment>
<dbReference type="Pfam" id="PF13560">
    <property type="entry name" value="HTH_31"/>
    <property type="match status" value="1"/>
</dbReference>
<feature type="domain" description="HTH cro/C1-type" evidence="1">
    <location>
        <begin position="21"/>
        <end position="74"/>
    </location>
</feature>
<proteinExistence type="predicted"/>
<name>A0ABT7ZC06_9ACTN</name>
<dbReference type="InterPro" id="IPR043917">
    <property type="entry name" value="DUF5753"/>
</dbReference>
<gene>
    <name evidence="2" type="ORF">QWM81_23910</name>
</gene>
<evidence type="ECO:0000313" key="2">
    <source>
        <dbReference type="EMBL" id="MDN3297034.1"/>
    </source>
</evidence>
<dbReference type="RefSeq" id="WP_290114387.1">
    <property type="nucleotide sequence ID" value="NZ_JAUEPL010000043.1"/>
</dbReference>
<reference evidence="2" key="1">
    <citation type="submission" date="2023-06" db="EMBL/GenBank/DDBJ databases">
        <title>WGS-Sequencing of Streptomyces ficellus isolate 21 collected from sand in Gara Djebilet Iron Mine in Algeria.</title>
        <authorList>
            <person name="Zegers G.P."/>
            <person name="Gomez A."/>
            <person name="Gueddou A."/>
            <person name="Zahara A.F."/>
            <person name="Worth M."/>
            <person name="Sevigny J.L."/>
            <person name="Tisa L."/>
        </authorList>
    </citation>
    <scope>NUCLEOTIDE SEQUENCE</scope>
    <source>
        <strain evidence="2">AS11</strain>
    </source>
</reference>
<evidence type="ECO:0000259" key="1">
    <source>
        <dbReference type="PROSITE" id="PS50943"/>
    </source>
</evidence>
<dbReference type="EMBL" id="JAUEPL010000043">
    <property type="protein sequence ID" value="MDN3297034.1"/>
    <property type="molecule type" value="Genomic_DNA"/>
</dbReference>
<dbReference type="InterPro" id="IPR010982">
    <property type="entry name" value="Lambda_DNA-bd_dom_sf"/>
</dbReference>
<dbReference type="CDD" id="cd00093">
    <property type="entry name" value="HTH_XRE"/>
    <property type="match status" value="1"/>
</dbReference>
<organism evidence="2 3">
    <name type="scientific">Streptomyces ficellus</name>
    <dbReference type="NCBI Taxonomy" id="1977088"/>
    <lineage>
        <taxon>Bacteria</taxon>
        <taxon>Bacillati</taxon>
        <taxon>Actinomycetota</taxon>
        <taxon>Actinomycetes</taxon>
        <taxon>Kitasatosporales</taxon>
        <taxon>Streptomycetaceae</taxon>
        <taxon>Streptomyces</taxon>
    </lineage>
</organism>
<sequence length="282" mass="30874">MAKPKDLGPAETPREFLGEELRLRREAAGLSQEKLGERVFVSGSYIGMIESGARRLRPDLAKCIDAALGTGDFFQRLVRAISSSRYPHHFSEAAELEKVAVTISEYAPTLMPGLLQIGPYTRALVRGTRPTSLDDTIEEITRARQDRARMLDDPTTPEWWAVLHEAVLRTAVGGPKVMTEQLRHVAGLMRSHRVLVQVVPFSAGSHGGNGGMFSLMTFAEAPDVVYTEGPHSGQLLDDPVVVDKHQKSYDLARAVALSPGASLALIESVAEEFENDVSEAHY</sequence>
<dbReference type="InterPro" id="IPR001387">
    <property type="entry name" value="Cro/C1-type_HTH"/>
</dbReference>
<accession>A0ABT7ZC06</accession>
<dbReference type="SUPFAM" id="SSF47413">
    <property type="entry name" value="lambda repressor-like DNA-binding domains"/>
    <property type="match status" value="1"/>
</dbReference>
<dbReference type="PROSITE" id="PS50943">
    <property type="entry name" value="HTH_CROC1"/>
    <property type="match status" value="1"/>
</dbReference>
<evidence type="ECO:0000313" key="3">
    <source>
        <dbReference type="Proteomes" id="UP001174050"/>
    </source>
</evidence>
<keyword evidence="3" id="KW-1185">Reference proteome</keyword>